<dbReference type="Proteomes" id="UP001160148">
    <property type="component" value="Unassembled WGS sequence"/>
</dbReference>
<dbReference type="Gene3D" id="3.40.220.10">
    <property type="entry name" value="Leucine Aminopeptidase, subunit E, domain 1"/>
    <property type="match status" value="1"/>
</dbReference>
<comment type="caution">
    <text evidence="1">The sequence shown here is derived from an EMBL/GenBank/DDBJ whole genome shotgun (WGS) entry which is preliminary data.</text>
</comment>
<evidence type="ECO:0000313" key="1">
    <source>
        <dbReference type="EMBL" id="CAI6372973.1"/>
    </source>
</evidence>
<dbReference type="AlphaFoldDB" id="A0AAV0XXW6"/>
<dbReference type="SUPFAM" id="SSF52949">
    <property type="entry name" value="Macro domain-like"/>
    <property type="match status" value="1"/>
</dbReference>
<keyword evidence="3" id="KW-1185">Reference proteome</keyword>
<dbReference type="InterPro" id="IPR043472">
    <property type="entry name" value="Macro_dom-like"/>
</dbReference>
<dbReference type="InterPro" id="IPR050892">
    <property type="entry name" value="ADP-ribose_metab_enzymes"/>
</dbReference>
<dbReference type="GO" id="GO:0140291">
    <property type="term" value="P:peptidyl-glutamate ADP-deribosylation"/>
    <property type="evidence" value="ECO:0007669"/>
    <property type="project" value="TreeGrafter"/>
</dbReference>
<name>A0AAV0XXW6_9HEMI</name>
<evidence type="ECO:0000313" key="2">
    <source>
        <dbReference type="EMBL" id="CAI6373213.1"/>
    </source>
</evidence>
<reference evidence="1 3" key="1">
    <citation type="submission" date="2023-01" db="EMBL/GenBank/DDBJ databases">
        <authorList>
            <person name="Whitehead M."/>
        </authorList>
    </citation>
    <scope>NUCLEOTIDE SEQUENCE [LARGE SCALE GENOMIC DNA]</scope>
</reference>
<evidence type="ECO:0000313" key="3">
    <source>
        <dbReference type="Proteomes" id="UP001160148"/>
    </source>
</evidence>
<sequence>MMNRTFNPVTRVSYDTYLQLIKGKSIVNNRVKEESGDLFDAPSDYSLAHCISQDVKMSQGTALMFRRKFGNVEILKSQHPRVHEVLYIRQENRYILYMVTKPKYWQKLWRICS</sequence>
<dbReference type="EMBL" id="CARXXK010001085">
    <property type="protein sequence ID" value="CAI6373213.1"/>
    <property type="molecule type" value="Genomic_DNA"/>
</dbReference>
<gene>
    <name evidence="1" type="ORF">MEUPH1_LOCUS26778</name>
    <name evidence="2" type="ORF">MEUPH1_LOCUS26994</name>
</gene>
<accession>A0AAV0XXW6</accession>
<dbReference type="PANTHER" id="PTHR12521">
    <property type="entry name" value="PROTEIN C6ORF130"/>
    <property type="match status" value="1"/>
</dbReference>
<protein>
    <submittedName>
        <fullName evidence="1">Uncharacterized protein</fullName>
    </submittedName>
</protein>
<organism evidence="1 3">
    <name type="scientific">Macrosiphum euphorbiae</name>
    <name type="common">potato aphid</name>
    <dbReference type="NCBI Taxonomy" id="13131"/>
    <lineage>
        <taxon>Eukaryota</taxon>
        <taxon>Metazoa</taxon>
        <taxon>Ecdysozoa</taxon>
        <taxon>Arthropoda</taxon>
        <taxon>Hexapoda</taxon>
        <taxon>Insecta</taxon>
        <taxon>Pterygota</taxon>
        <taxon>Neoptera</taxon>
        <taxon>Paraneoptera</taxon>
        <taxon>Hemiptera</taxon>
        <taxon>Sternorrhyncha</taxon>
        <taxon>Aphidomorpha</taxon>
        <taxon>Aphidoidea</taxon>
        <taxon>Aphididae</taxon>
        <taxon>Macrosiphini</taxon>
        <taxon>Macrosiphum</taxon>
    </lineage>
</organism>
<dbReference type="PANTHER" id="PTHR12521:SF0">
    <property type="entry name" value="ADP-RIBOSE GLYCOHYDROLASE OARD1"/>
    <property type="match status" value="1"/>
</dbReference>
<proteinExistence type="predicted"/>
<dbReference type="EMBL" id="CARXXK010001085">
    <property type="protein sequence ID" value="CAI6372973.1"/>
    <property type="molecule type" value="Genomic_DNA"/>
</dbReference>